<sequence length="49" mass="5706">MGLEVPFTRLPSNYRDYSVKLYLVSLSASTDQYWQEEQYGLGSSFHKIT</sequence>
<reference evidence="1" key="1">
    <citation type="submission" date="2014-09" db="EMBL/GenBank/DDBJ databases">
        <authorList>
            <person name="Magalhaes I.L.F."/>
            <person name="Oliveira U."/>
            <person name="Santos F.R."/>
            <person name="Vidigal T.H.D.A."/>
            <person name="Brescovit A.D."/>
            <person name="Santos A.J."/>
        </authorList>
    </citation>
    <scope>NUCLEOTIDE SEQUENCE</scope>
    <source>
        <tissue evidence="1">Shoot tissue taken approximately 20 cm above the soil surface</tissue>
    </source>
</reference>
<name>A0A0A9GRY4_ARUDO</name>
<reference evidence="1" key="2">
    <citation type="journal article" date="2015" name="Data Brief">
        <title>Shoot transcriptome of the giant reed, Arundo donax.</title>
        <authorList>
            <person name="Barrero R.A."/>
            <person name="Guerrero F.D."/>
            <person name="Moolhuijzen P."/>
            <person name="Goolsby J.A."/>
            <person name="Tidwell J."/>
            <person name="Bellgard S.E."/>
            <person name="Bellgard M.I."/>
        </authorList>
    </citation>
    <scope>NUCLEOTIDE SEQUENCE</scope>
    <source>
        <tissue evidence="1">Shoot tissue taken approximately 20 cm above the soil surface</tissue>
    </source>
</reference>
<organism evidence="1">
    <name type="scientific">Arundo donax</name>
    <name type="common">Giant reed</name>
    <name type="synonym">Donax arundinaceus</name>
    <dbReference type="NCBI Taxonomy" id="35708"/>
    <lineage>
        <taxon>Eukaryota</taxon>
        <taxon>Viridiplantae</taxon>
        <taxon>Streptophyta</taxon>
        <taxon>Embryophyta</taxon>
        <taxon>Tracheophyta</taxon>
        <taxon>Spermatophyta</taxon>
        <taxon>Magnoliopsida</taxon>
        <taxon>Liliopsida</taxon>
        <taxon>Poales</taxon>
        <taxon>Poaceae</taxon>
        <taxon>PACMAD clade</taxon>
        <taxon>Arundinoideae</taxon>
        <taxon>Arundineae</taxon>
        <taxon>Arundo</taxon>
    </lineage>
</organism>
<dbReference type="EMBL" id="GBRH01170704">
    <property type="protein sequence ID" value="JAE27192.1"/>
    <property type="molecule type" value="Transcribed_RNA"/>
</dbReference>
<dbReference type="AlphaFoldDB" id="A0A0A9GRY4"/>
<protein>
    <submittedName>
        <fullName evidence="1">Uncharacterized protein</fullName>
    </submittedName>
</protein>
<accession>A0A0A9GRY4</accession>
<evidence type="ECO:0000313" key="1">
    <source>
        <dbReference type="EMBL" id="JAE27192.1"/>
    </source>
</evidence>
<proteinExistence type="predicted"/>